<feature type="domain" description="AB hydrolase-1" evidence="2">
    <location>
        <begin position="4"/>
        <end position="228"/>
    </location>
</feature>
<organism evidence="3 4">
    <name type="scientific">Roseovarius bejariae</name>
    <dbReference type="NCBI Taxonomy" id="2576383"/>
    <lineage>
        <taxon>Bacteria</taxon>
        <taxon>Pseudomonadati</taxon>
        <taxon>Pseudomonadota</taxon>
        <taxon>Alphaproteobacteria</taxon>
        <taxon>Rhodobacterales</taxon>
        <taxon>Roseobacteraceae</taxon>
        <taxon>Roseovarius</taxon>
    </lineage>
</organism>
<dbReference type="PANTHER" id="PTHR10992">
    <property type="entry name" value="METHYLESTERASE FAMILY MEMBER"/>
    <property type="match status" value="1"/>
</dbReference>
<name>A0A844D358_9RHOB</name>
<keyword evidence="1 3" id="KW-0378">Hydrolase</keyword>
<dbReference type="AlphaFoldDB" id="A0A844D358"/>
<sequence>MSEILLVHGSCHGAWCWRDVVPALERLGHDVRAIDLPGHGTTPWPLADITLDLYAQAILDAIETRAVVVGHSMAGFPISAAAEIDPTKIARLVYLCAYAPRDGASLVDMRMEAPRQPLLEAIEKTPDGLGFTFRETHLAKALYHDCPEGTVDYARQNLCVQAIKPQATPIRLGKAYQSVPKTYIRCDDDQAIPPEYQRTMTGGWPAEDVHALPTSHSPFFAMPGELAQLIDQITQDAA</sequence>
<dbReference type="RefSeq" id="WP_154153892.1">
    <property type="nucleotide sequence ID" value="NZ_SZWE01000002.1"/>
</dbReference>
<dbReference type="Pfam" id="PF12697">
    <property type="entry name" value="Abhydrolase_6"/>
    <property type="match status" value="1"/>
</dbReference>
<dbReference type="OrthoDB" id="9814966at2"/>
<dbReference type="GO" id="GO:0009696">
    <property type="term" value="P:salicylic acid metabolic process"/>
    <property type="evidence" value="ECO:0007669"/>
    <property type="project" value="TreeGrafter"/>
</dbReference>
<dbReference type="PANTHER" id="PTHR10992:SF1083">
    <property type="entry name" value="METHYLESTERASE 1"/>
    <property type="match status" value="1"/>
</dbReference>
<comment type="caution">
    <text evidence="3">The sequence shown here is derived from an EMBL/GenBank/DDBJ whole genome shotgun (WGS) entry which is preliminary data.</text>
</comment>
<evidence type="ECO:0000313" key="3">
    <source>
        <dbReference type="EMBL" id="MRU16654.1"/>
    </source>
</evidence>
<evidence type="ECO:0000259" key="2">
    <source>
        <dbReference type="Pfam" id="PF12697"/>
    </source>
</evidence>
<dbReference type="GO" id="GO:0080032">
    <property type="term" value="F:methyl jasmonate esterase activity"/>
    <property type="evidence" value="ECO:0007669"/>
    <property type="project" value="TreeGrafter"/>
</dbReference>
<dbReference type="GO" id="GO:0080030">
    <property type="term" value="F:methyl indole-3-acetate esterase activity"/>
    <property type="evidence" value="ECO:0007669"/>
    <property type="project" value="TreeGrafter"/>
</dbReference>
<gene>
    <name evidence="3" type="ORF">FDP25_14530</name>
</gene>
<dbReference type="Proteomes" id="UP000564704">
    <property type="component" value="Unassembled WGS sequence"/>
</dbReference>
<dbReference type="InterPro" id="IPR029058">
    <property type="entry name" value="AB_hydrolase_fold"/>
</dbReference>
<evidence type="ECO:0000256" key="1">
    <source>
        <dbReference type="ARBA" id="ARBA00022801"/>
    </source>
</evidence>
<dbReference type="EMBL" id="SZWE01000002">
    <property type="protein sequence ID" value="MRU16654.1"/>
    <property type="molecule type" value="Genomic_DNA"/>
</dbReference>
<dbReference type="InterPro" id="IPR000073">
    <property type="entry name" value="AB_hydrolase_1"/>
</dbReference>
<dbReference type="InterPro" id="IPR045889">
    <property type="entry name" value="MES/HNL"/>
</dbReference>
<dbReference type="GO" id="GO:0080031">
    <property type="term" value="F:methyl salicylate esterase activity"/>
    <property type="evidence" value="ECO:0007669"/>
    <property type="project" value="TreeGrafter"/>
</dbReference>
<accession>A0A844D358</accession>
<protein>
    <submittedName>
        <fullName evidence="3">Alpha/beta fold hydrolase</fullName>
    </submittedName>
</protein>
<dbReference type="GO" id="GO:0009694">
    <property type="term" value="P:jasmonic acid metabolic process"/>
    <property type="evidence" value="ECO:0007669"/>
    <property type="project" value="TreeGrafter"/>
</dbReference>
<dbReference type="Gene3D" id="3.40.50.1820">
    <property type="entry name" value="alpha/beta hydrolase"/>
    <property type="match status" value="1"/>
</dbReference>
<dbReference type="SUPFAM" id="SSF53474">
    <property type="entry name" value="alpha/beta-Hydrolases"/>
    <property type="match status" value="1"/>
</dbReference>
<evidence type="ECO:0000313" key="4">
    <source>
        <dbReference type="Proteomes" id="UP000564704"/>
    </source>
</evidence>
<reference evidence="3 4" key="1">
    <citation type="submission" date="2019-05" db="EMBL/GenBank/DDBJ databases">
        <title>Roseovarius bejariae sp. nov., a moderately halophylic bacterium isolated from a saline soil in Rambla Salada (Murcia).</title>
        <authorList>
            <person name="Castro D.J."/>
            <person name="Gomez-Altuve A."/>
            <person name="Reina J.C."/>
            <person name="Rodriguez M."/>
            <person name="Sampedro I."/>
            <person name="Llamas I."/>
            <person name="Martinez-Checa F."/>
        </authorList>
    </citation>
    <scope>NUCLEOTIDE SEQUENCE [LARGE SCALE GENOMIC DNA]</scope>
    <source>
        <strain evidence="3 4">A21</strain>
    </source>
</reference>
<proteinExistence type="predicted"/>
<keyword evidence="4" id="KW-1185">Reference proteome</keyword>